<proteinExistence type="predicted"/>
<evidence type="ECO:0000259" key="1">
    <source>
        <dbReference type="Pfam" id="PF00535"/>
    </source>
</evidence>
<name>A0A6J7M0V5_9ZZZZ</name>
<dbReference type="InterPro" id="IPR001173">
    <property type="entry name" value="Glyco_trans_2-like"/>
</dbReference>
<dbReference type="CDD" id="cd00761">
    <property type="entry name" value="Glyco_tranf_GTA_type"/>
    <property type="match status" value="1"/>
</dbReference>
<gene>
    <name evidence="2" type="ORF">UFOPK3001_00443</name>
    <name evidence="3" type="ORF">UFOPK3954_00138</name>
</gene>
<dbReference type="PANTHER" id="PTHR22916:SF3">
    <property type="entry name" value="UDP-GLCNAC:BETAGAL BETA-1,3-N-ACETYLGLUCOSAMINYLTRANSFERASE-LIKE PROTEIN 1"/>
    <property type="match status" value="1"/>
</dbReference>
<dbReference type="GO" id="GO:0016758">
    <property type="term" value="F:hexosyltransferase activity"/>
    <property type="evidence" value="ECO:0007669"/>
    <property type="project" value="UniProtKB-ARBA"/>
</dbReference>
<dbReference type="PANTHER" id="PTHR22916">
    <property type="entry name" value="GLYCOSYLTRANSFERASE"/>
    <property type="match status" value="1"/>
</dbReference>
<evidence type="ECO:0000313" key="3">
    <source>
        <dbReference type="EMBL" id="CAB4974311.1"/>
    </source>
</evidence>
<feature type="domain" description="Glycosyltransferase 2-like" evidence="1">
    <location>
        <begin position="6"/>
        <end position="109"/>
    </location>
</feature>
<dbReference type="Pfam" id="PF00535">
    <property type="entry name" value="Glycos_transf_2"/>
    <property type="match status" value="1"/>
</dbReference>
<evidence type="ECO:0000313" key="2">
    <source>
        <dbReference type="EMBL" id="CAB4793184.1"/>
    </source>
</evidence>
<dbReference type="EMBL" id="CAFBON010000007">
    <property type="protein sequence ID" value="CAB4974311.1"/>
    <property type="molecule type" value="Genomic_DNA"/>
</dbReference>
<sequence length="225" mass="24009">MISVDVIVPAYNPGGLLSEALDSIQAQTYPPARVIVVDDGSTDGAVAGAVAGRPNITVIRQRNGGVSVSRNTGVAASRADAILIVDHDDLLVPNSIASLVHAMESDPQVRMCHGLVQEFVDSRGGLPEGVRVTERTLPARLSGCTLVRRALWDRVGGCVPGMTQGEWIDWIDRAMMLSPKVAVVDEVILRRRIHANNFTRATAGKVQYLDVARAALARKRGGTPS</sequence>
<dbReference type="SUPFAM" id="SSF53448">
    <property type="entry name" value="Nucleotide-diphospho-sugar transferases"/>
    <property type="match status" value="1"/>
</dbReference>
<dbReference type="EMBL" id="CAFAAJ010000019">
    <property type="protein sequence ID" value="CAB4793184.1"/>
    <property type="molecule type" value="Genomic_DNA"/>
</dbReference>
<dbReference type="InterPro" id="IPR029044">
    <property type="entry name" value="Nucleotide-diphossugar_trans"/>
</dbReference>
<reference evidence="3" key="1">
    <citation type="submission" date="2020-05" db="EMBL/GenBank/DDBJ databases">
        <authorList>
            <person name="Chiriac C."/>
            <person name="Salcher M."/>
            <person name="Ghai R."/>
            <person name="Kavagutti S V."/>
        </authorList>
    </citation>
    <scope>NUCLEOTIDE SEQUENCE</scope>
</reference>
<protein>
    <submittedName>
        <fullName evidence="3">Unannotated protein</fullName>
    </submittedName>
</protein>
<organism evidence="3">
    <name type="scientific">freshwater metagenome</name>
    <dbReference type="NCBI Taxonomy" id="449393"/>
    <lineage>
        <taxon>unclassified sequences</taxon>
        <taxon>metagenomes</taxon>
        <taxon>ecological metagenomes</taxon>
    </lineage>
</organism>
<dbReference type="AlphaFoldDB" id="A0A6J7M0V5"/>
<dbReference type="Gene3D" id="3.90.550.10">
    <property type="entry name" value="Spore Coat Polysaccharide Biosynthesis Protein SpsA, Chain A"/>
    <property type="match status" value="1"/>
</dbReference>
<accession>A0A6J7M0V5</accession>